<dbReference type="Gene3D" id="1.10.238.10">
    <property type="entry name" value="EF-hand"/>
    <property type="match status" value="1"/>
</dbReference>
<dbReference type="GO" id="GO:0032432">
    <property type="term" value="C:actin filament bundle"/>
    <property type="evidence" value="ECO:0007669"/>
    <property type="project" value="TreeGrafter"/>
</dbReference>
<protein>
    <submittedName>
        <fullName evidence="10">Fimbrin-1</fullName>
    </submittedName>
</protein>
<dbReference type="FunFam" id="1.10.418.10:FF:000034">
    <property type="entry name" value="Fimbrin-2 like"/>
    <property type="match status" value="1"/>
</dbReference>
<evidence type="ECO:0000256" key="1">
    <source>
        <dbReference type="ARBA" id="ARBA00004245"/>
    </source>
</evidence>
<dbReference type="PROSITE" id="PS50222">
    <property type="entry name" value="EF_HAND_2"/>
    <property type="match status" value="1"/>
</dbReference>
<evidence type="ECO:0000256" key="4">
    <source>
        <dbReference type="ARBA" id="ARBA00022737"/>
    </source>
</evidence>
<dbReference type="InterPro" id="IPR001715">
    <property type="entry name" value="CH_dom"/>
</dbReference>
<dbReference type="InterPro" id="IPR002048">
    <property type="entry name" value="EF_hand_dom"/>
</dbReference>
<dbReference type="GO" id="GO:0005884">
    <property type="term" value="C:actin filament"/>
    <property type="evidence" value="ECO:0007669"/>
    <property type="project" value="TreeGrafter"/>
</dbReference>
<dbReference type="AlphaFoldDB" id="A0A1J3DL63"/>
<dbReference type="GO" id="GO:0005509">
    <property type="term" value="F:calcium ion binding"/>
    <property type="evidence" value="ECO:0007669"/>
    <property type="project" value="InterPro"/>
</dbReference>
<keyword evidence="6" id="KW-0206">Cytoskeleton</keyword>
<organism evidence="10">
    <name type="scientific">Noccaea caerulescens</name>
    <name type="common">Alpine penny-cress</name>
    <name type="synonym">Thlaspi caerulescens</name>
    <dbReference type="NCBI Taxonomy" id="107243"/>
    <lineage>
        <taxon>Eukaryota</taxon>
        <taxon>Viridiplantae</taxon>
        <taxon>Streptophyta</taxon>
        <taxon>Embryophyta</taxon>
        <taxon>Tracheophyta</taxon>
        <taxon>Spermatophyta</taxon>
        <taxon>Magnoliopsida</taxon>
        <taxon>eudicotyledons</taxon>
        <taxon>Gunneridae</taxon>
        <taxon>Pentapetalae</taxon>
        <taxon>rosids</taxon>
        <taxon>malvids</taxon>
        <taxon>Brassicales</taxon>
        <taxon>Brassicaceae</taxon>
        <taxon>Coluteocarpeae</taxon>
        <taxon>Noccaea</taxon>
    </lineage>
</organism>
<accession>A0A1J3DL63</accession>
<evidence type="ECO:0000256" key="5">
    <source>
        <dbReference type="ARBA" id="ARBA00023203"/>
    </source>
</evidence>
<gene>
    <name evidence="10" type="ORF">GA_TR584_c0_g1_i1_g.1947</name>
</gene>
<dbReference type="SUPFAM" id="SSF47473">
    <property type="entry name" value="EF-hand"/>
    <property type="match status" value="1"/>
</dbReference>
<comment type="subunit">
    <text evidence="2">Interacts with F-actin.</text>
</comment>
<dbReference type="GO" id="GO:0051015">
    <property type="term" value="F:actin filament binding"/>
    <property type="evidence" value="ECO:0007669"/>
    <property type="project" value="InterPro"/>
</dbReference>
<dbReference type="InterPro" id="IPR036872">
    <property type="entry name" value="CH_dom_sf"/>
</dbReference>
<dbReference type="EMBL" id="GEVI01013536">
    <property type="protein sequence ID" value="JAU18784.1"/>
    <property type="molecule type" value="Transcribed_RNA"/>
</dbReference>
<feature type="domain" description="Calponin-homology (CH)" evidence="8">
    <location>
        <begin position="118"/>
        <end position="235"/>
    </location>
</feature>
<evidence type="ECO:0000256" key="3">
    <source>
        <dbReference type="ARBA" id="ARBA00022490"/>
    </source>
</evidence>
<feature type="compositionally biased region" description="Low complexity" evidence="7">
    <location>
        <begin position="622"/>
        <end position="644"/>
    </location>
</feature>
<dbReference type="GO" id="GO:0051017">
    <property type="term" value="P:actin filament bundle assembly"/>
    <property type="evidence" value="ECO:0007669"/>
    <property type="project" value="InterPro"/>
</dbReference>
<feature type="region of interest" description="Disordered" evidence="7">
    <location>
        <begin position="621"/>
        <end position="687"/>
    </location>
</feature>
<dbReference type="PANTHER" id="PTHR19961:SF62">
    <property type="entry name" value="FIMBRIN-1"/>
    <property type="match status" value="1"/>
</dbReference>
<comment type="subcellular location">
    <subcellularLocation>
        <location evidence="1">Cytoplasm</location>
        <location evidence="1">Cytoskeleton</location>
    </subcellularLocation>
</comment>
<dbReference type="CDD" id="cd21296">
    <property type="entry name" value="CH_AtFIM_like_rpt2"/>
    <property type="match status" value="1"/>
</dbReference>
<evidence type="ECO:0000256" key="6">
    <source>
        <dbReference type="ARBA" id="ARBA00023212"/>
    </source>
</evidence>
<dbReference type="FunFam" id="1.10.418.10:FF:000031">
    <property type="entry name" value="Fimbrin-2 like"/>
    <property type="match status" value="1"/>
</dbReference>
<name>A0A1J3DL63_NOCCA</name>
<dbReference type="Gene3D" id="1.10.418.10">
    <property type="entry name" value="Calponin-like domain"/>
    <property type="match status" value="4"/>
</dbReference>
<dbReference type="SUPFAM" id="SSF47576">
    <property type="entry name" value="Calponin-homology domain, CH-domain"/>
    <property type="match status" value="1"/>
</dbReference>
<dbReference type="FunFam" id="1.10.418.10:FF:000041">
    <property type="entry name" value="Fimbrin-2 isoform A"/>
    <property type="match status" value="1"/>
</dbReference>
<evidence type="ECO:0000259" key="8">
    <source>
        <dbReference type="PROSITE" id="PS50021"/>
    </source>
</evidence>
<keyword evidence="3" id="KW-0963">Cytoplasm</keyword>
<feature type="domain" description="EF-hand" evidence="9">
    <location>
        <begin position="55"/>
        <end position="90"/>
    </location>
</feature>
<feature type="compositionally biased region" description="Low complexity" evidence="7">
    <location>
        <begin position="655"/>
        <end position="664"/>
    </location>
</feature>
<dbReference type="Pfam" id="PF00307">
    <property type="entry name" value="CH"/>
    <property type="match status" value="4"/>
</dbReference>
<dbReference type="PANTHER" id="PTHR19961">
    <property type="entry name" value="FIMBRIN/PLASTIN"/>
    <property type="match status" value="1"/>
</dbReference>
<dbReference type="InterPro" id="IPR011992">
    <property type="entry name" value="EF-hand-dom_pair"/>
</dbReference>
<proteinExistence type="predicted"/>
<evidence type="ECO:0000256" key="7">
    <source>
        <dbReference type="SAM" id="MobiDB-lite"/>
    </source>
</evidence>
<feature type="domain" description="Calponin-homology (CH)" evidence="8">
    <location>
        <begin position="387"/>
        <end position="493"/>
    </location>
</feature>
<dbReference type="InterPro" id="IPR001589">
    <property type="entry name" value="Actinin_actin-bd_CS"/>
</dbReference>
<sequence length="687" mass="77143">MSGFVGVVVSDPWLQSQFTQVELRTLNSKFVSLKNQIGKITVEDLPTLLTKLKAFKEDEIREMLRDLGSDSSSDVSFEEFLKIYLNLQGKAGEKPGGHKNSWSFLKASTTTLLHTINQSEKASFVQHINRYLGDDPFLKHFLPLDPDSNDLYELVKDGVLVCKLINVAVPGTIDERAINTKKVLNPWERTENHTLCLNSAKAVGCTVVNIGTQDLAEARPHLVLGLISQLIKIQLLADLNLKKTPQLVELVEDSDDVEELLRLPPEKVLLKWMNFHLKKGGYKKTVSNFSSDLKDAQAYSYLLNVLAPEHCDPDTLDEKDPLEKAELVLNHAERMNCKRYLTAEEIVEGSPTLNLAFVAQIFHERNGLSRDGKYSFAEMMTEDVETCRDERCYRLWINSLGIDSYVNNVFEDVRNGWILLEVLDKISPGSVNWKHASKPPIKMPFRKVENCNQVVKIGKELKFSLVNVAGNDIVEGNKKLILGLLWQLMRFHMLQLLKSLRSRTRGKEMTDADILSWANRKVIAMGRKSQIESFKDKSLSSGLFFLDLLWAVEPRVVNWNLVTRGETDDEKRLNATYIVSVARKLGCSVFLLPEDIMEVNQKMILILTASIMYWSLQKHSSESSSDSSSTQSTTTTCTSSDASSAPYVTGEDEVSSLSGEVSSLAVEDNDADAVSDINAVSEETPNE</sequence>
<evidence type="ECO:0000256" key="2">
    <source>
        <dbReference type="ARBA" id="ARBA00011385"/>
    </source>
</evidence>
<keyword evidence="5" id="KW-0009">Actin-binding</keyword>
<dbReference type="GO" id="GO:0005737">
    <property type="term" value="C:cytoplasm"/>
    <property type="evidence" value="ECO:0007669"/>
    <property type="project" value="TreeGrafter"/>
</dbReference>
<dbReference type="PROSITE" id="PS00020">
    <property type="entry name" value="ACTININ_2"/>
    <property type="match status" value="2"/>
</dbReference>
<evidence type="ECO:0000313" key="10">
    <source>
        <dbReference type="EMBL" id="JAU18784.1"/>
    </source>
</evidence>
<dbReference type="SMART" id="SM00033">
    <property type="entry name" value="CH"/>
    <property type="match status" value="4"/>
</dbReference>
<dbReference type="PROSITE" id="PS50021">
    <property type="entry name" value="CH"/>
    <property type="match status" value="4"/>
</dbReference>
<dbReference type="CDD" id="cd21302">
    <property type="entry name" value="CH_AtFIM_like_rpt4"/>
    <property type="match status" value="1"/>
</dbReference>
<evidence type="ECO:0000259" key="9">
    <source>
        <dbReference type="PROSITE" id="PS50222"/>
    </source>
</evidence>
<dbReference type="InterPro" id="IPR039959">
    <property type="entry name" value="Fimbrin/Plastin"/>
</dbReference>
<keyword evidence="4" id="KW-0677">Repeat</keyword>
<dbReference type="FunFam" id="1.10.418.10:FF:000045">
    <property type="entry name" value="Fimbrin-1 isoform A"/>
    <property type="match status" value="1"/>
</dbReference>
<feature type="domain" description="Calponin-homology (CH)" evidence="8">
    <location>
        <begin position="508"/>
        <end position="616"/>
    </location>
</feature>
<dbReference type="CDD" id="cd21299">
    <property type="entry name" value="CH_AtFIM_like_rpt3"/>
    <property type="match status" value="1"/>
</dbReference>
<reference evidence="10" key="1">
    <citation type="submission" date="2016-07" db="EMBL/GenBank/DDBJ databases">
        <title>De novo transcriptome assembly of four accessions of the metal hyperaccumulator plant Noccaea caerulescens.</title>
        <authorList>
            <person name="Blande D."/>
            <person name="Halimaa P."/>
            <person name="Tervahauta A.I."/>
            <person name="Aarts M.G."/>
            <person name="Karenlampi S.O."/>
        </authorList>
    </citation>
    <scope>NUCLEOTIDE SEQUENCE</scope>
</reference>
<feature type="domain" description="Calponin-homology (CH)" evidence="8">
    <location>
        <begin position="263"/>
        <end position="366"/>
    </location>
</feature>
<dbReference type="CDD" id="cd21293">
    <property type="entry name" value="CH_AtFIM_like_rpt1"/>
    <property type="match status" value="1"/>
</dbReference>
<dbReference type="GO" id="GO:0051639">
    <property type="term" value="P:actin filament network formation"/>
    <property type="evidence" value="ECO:0007669"/>
    <property type="project" value="TreeGrafter"/>
</dbReference>